<name>A0AAV4HBP7_9GAST</name>
<evidence type="ECO:0000313" key="2">
    <source>
        <dbReference type="Proteomes" id="UP000762676"/>
    </source>
</evidence>
<gene>
    <name evidence="1" type="ORF">ElyMa_002661400</name>
</gene>
<protein>
    <submittedName>
        <fullName evidence="1">Uncharacterized protein</fullName>
    </submittedName>
</protein>
<dbReference type="AlphaFoldDB" id="A0AAV4HBP7"/>
<keyword evidence="2" id="KW-1185">Reference proteome</keyword>
<reference evidence="1 2" key="1">
    <citation type="journal article" date="2021" name="Elife">
        <title>Chloroplast acquisition without the gene transfer in kleptoplastic sea slugs, Plakobranchus ocellatus.</title>
        <authorList>
            <person name="Maeda T."/>
            <person name="Takahashi S."/>
            <person name="Yoshida T."/>
            <person name="Shimamura S."/>
            <person name="Takaki Y."/>
            <person name="Nagai Y."/>
            <person name="Toyoda A."/>
            <person name="Suzuki Y."/>
            <person name="Arimoto A."/>
            <person name="Ishii H."/>
            <person name="Satoh N."/>
            <person name="Nishiyama T."/>
            <person name="Hasebe M."/>
            <person name="Maruyama T."/>
            <person name="Minagawa J."/>
            <person name="Obokata J."/>
            <person name="Shigenobu S."/>
        </authorList>
    </citation>
    <scope>NUCLEOTIDE SEQUENCE [LARGE SCALE GENOMIC DNA]</scope>
</reference>
<organism evidence="1 2">
    <name type="scientific">Elysia marginata</name>
    <dbReference type="NCBI Taxonomy" id="1093978"/>
    <lineage>
        <taxon>Eukaryota</taxon>
        <taxon>Metazoa</taxon>
        <taxon>Spiralia</taxon>
        <taxon>Lophotrochozoa</taxon>
        <taxon>Mollusca</taxon>
        <taxon>Gastropoda</taxon>
        <taxon>Heterobranchia</taxon>
        <taxon>Euthyneura</taxon>
        <taxon>Panpulmonata</taxon>
        <taxon>Sacoglossa</taxon>
        <taxon>Placobranchoidea</taxon>
        <taxon>Plakobranchidae</taxon>
        <taxon>Elysia</taxon>
    </lineage>
</organism>
<proteinExistence type="predicted"/>
<sequence length="53" mass="6113">MRLMRLAGFLGQVERRLTVELRCAVTTERIRSFAQCKLGQLQYRGTELHCADS</sequence>
<evidence type="ECO:0000313" key="1">
    <source>
        <dbReference type="EMBL" id="GFR94161.1"/>
    </source>
</evidence>
<dbReference type="Proteomes" id="UP000762676">
    <property type="component" value="Unassembled WGS sequence"/>
</dbReference>
<accession>A0AAV4HBP7</accession>
<comment type="caution">
    <text evidence="1">The sequence shown here is derived from an EMBL/GenBank/DDBJ whole genome shotgun (WGS) entry which is preliminary data.</text>
</comment>
<dbReference type="EMBL" id="BMAT01005486">
    <property type="protein sequence ID" value="GFR94161.1"/>
    <property type="molecule type" value="Genomic_DNA"/>
</dbReference>